<evidence type="ECO:0000313" key="2">
    <source>
        <dbReference type="Proteomes" id="UP000254512"/>
    </source>
</evidence>
<organism evidence="1 2">
    <name type="scientific">Grimontia hollisae</name>
    <name type="common">Vibrio hollisae</name>
    <dbReference type="NCBI Taxonomy" id="673"/>
    <lineage>
        <taxon>Bacteria</taxon>
        <taxon>Pseudomonadati</taxon>
        <taxon>Pseudomonadota</taxon>
        <taxon>Gammaproteobacteria</taxon>
        <taxon>Vibrionales</taxon>
        <taxon>Vibrionaceae</taxon>
        <taxon>Grimontia</taxon>
    </lineage>
</organism>
<dbReference type="InterPro" id="IPR021284">
    <property type="entry name" value="DUF2750"/>
</dbReference>
<dbReference type="STRING" id="673.AL542_00425"/>
<sequence>MKTDQSTPVEHFVDVSRQSGTIWGLHCKDGWVICDSAIYEKTDVMPFWSSREAAARHCIDEWSEFSPMAIPLKEFVNEWLVDLSNEAVMLGPDWGSDLCGEEVEPFDLMQRYLNVANFQ</sequence>
<reference evidence="1 2" key="1">
    <citation type="submission" date="2018-06" db="EMBL/GenBank/DDBJ databases">
        <authorList>
            <consortium name="Pathogen Informatics"/>
            <person name="Doyle S."/>
        </authorList>
    </citation>
    <scope>NUCLEOTIDE SEQUENCE [LARGE SCALE GENOMIC DNA]</scope>
    <source>
        <strain evidence="1 2">NCTC11645</strain>
    </source>
</reference>
<dbReference type="KEGG" id="gho:AL542_00425"/>
<gene>
    <name evidence="1" type="ORF">NCTC11645_03326</name>
</gene>
<protein>
    <submittedName>
        <fullName evidence="1">Protein of uncharacterized function (DUF2750)</fullName>
    </submittedName>
</protein>
<dbReference type="GeneID" id="58894335"/>
<dbReference type="Pfam" id="PF11042">
    <property type="entry name" value="DUF2750"/>
    <property type="match status" value="1"/>
</dbReference>
<dbReference type="RefSeq" id="WP_005504540.1">
    <property type="nucleotide sequence ID" value="NZ_CABMOB010000001.1"/>
</dbReference>
<evidence type="ECO:0000313" key="1">
    <source>
        <dbReference type="EMBL" id="STO98341.1"/>
    </source>
</evidence>
<name>A0A377J776_GRIHO</name>
<accession>A0A377J776</accession>
<dbReference type="EMBL" id="UGHD01000003">
    <property type="protein sequence ID" value="STO98341.1"/>
    <property type="molecule type" value="Genomic_DNA"/>
</dbReference>
<proteinExistence type="predicted"/>
<dbReference type="Proteomes" id="UP000254512">
    <property type="component" value="Unassembled WGS sequence"/>
</dbReference>
<dbReference type="AlphaFoldDB" id="A0A377J776"/>